<dbReference type="InterPro" id="IPR036249">
    <property type="entry name" value="Thioredoxin-like_sf"/>
</dbReference>
<dbReference type="InterPro" id="IPR001853">
    <property type="entry name" value="DSBA-like_thioredoxin_dom"/>
</dbReference>
<protein>
    <recommendedName>
        <fullName evidence="1">DSBA-like thioredoxin domain-containing protein</fullName>
    </recommendedName>
</protein>
<sequence>MDAHRVVEWCKQTAPEKHDALMEIMFQGYFEGAKDITNHEVLLKMVEDVGGLDSQGCANLLKGSDLTPEVKRGAAQASSKGVSGVPHFILETSSGAAGKPVSFSGAQPPD</sequence>
<dbReference type="OrthoDB" id="196783at2759"/>
<evidence type="ECO:0000313" key="3">
    <source>
        <dbReference type="Proteomes" id="UP000654075"/>
    </source>
</evidence>
<dbReference type="PANTHER" id="PTHR13887:SF41">
    <property type="entry name" value="THIOREDOXIN SUPERFAMILY PROTEIN"/>
    <property type="match status" value="1"/>
</dbReference>
<evidence type="ECO:0000313" key="2">
    <source>
        <dbReference type="EMBL" id="CAE8637724.1"/>
    </source>
</evidence>
<gene>
    <name evidence="2" type="ORF">PGLA1383_LOCUS53052</name>
</gene>
<dbReference type="GO" id="GO:0016491">
    <property type="term" value="F:oxidoreductase activity"/>
    <property type="evidence" value="ECO:0007669"/>
    <property type="project" value="InterPro"/>
</dbReference>
<feature type="domain" description="DSBA-like thioredoxin" evidence="1">
    <location>
        <begin position="2"/>
        <end position="109"/>
    </location>
</feature>
<name>A0A813HID2_POLGL</name>
<comment type="caution">
    <text evidence="2">The sequence shown here is derived from an EMBL/GenBank/DDBJ whole genome shotgun (WGS) entry which is preliminary data.</text>
</comment>
<dbReference type="Pfam" id="PF01323">
    <property type="entry name" value="DSBA"/>
    <property type="match status" value="1"/>
</dbReference>
<dbReference type="Proteomes" id="UP000654075">
    <property type="component" value="Unassembled WGS sequence"/>
</dbReference>
<proteinExistence type="predicted"/>
<dbReference type="SUPFAM" id="SSF52833">
    <property type="entry name" value="Thioredoxin-like"/>
    <property type="match status" value="1"/>
</dbReference>
<feature type="non-terminal residue" evidence="2">
    <location>
        <position position="1"/>
    </location>
</feature>
<dbReference type="AlphaFoldDB" id="A0A813HID2"/>
<reference evidence="2" key="1">
    <citation type="submission" date="2021-02" db="EMBL/GenBank/DDBJ databases">
        <authorList>
            <person name="Dougan E. K."/>
            <person name="Rhodes N."/>
            <person name="Thang M."/>
            <person name="Chan C."/>
        </authorList>
    </citation>
    <scope>NUCLEOTIDE SEQUENCE</scope>
</reference>
<accession>A0A813HID2</accession>
<keyword evidence="3" id="KW-1185">Reference proteome</keyword>
<evidence type="ECO:0000259" key="1">
    <source>
        <dbReference type="Pfam" id="PF01323"/>
    </source>
</evidence>
<organism evidence="2 3">
    <name type="scientific">Polarella glacialis</name>
    <name type="common">Dinoflagellate</name>
    <dbReference type="NCBI Taxonomy" id="89957"/>
    <lineage>
        <taxon>Eukaryota</taxon>
        <taxon>Sar</taxon>
        <taxon>Alveolata</taxon>
        <taxon>Dinophyceae</taxon>
        <taxon>Suessiales</taxon>
        <taxon>Suessiaceae</taxon>
        <taxon>Polarella</taxon>
    </lineage>
</organism>
<dbReference type="Gene3D" id="3.40.30.10">
    <property type="entry name" value="Glutaredoxin"/>
    <property type="match status" value="1"/>
</dbReference>
<dbReference type="PANTHER" id="PTHR13887">
    <property type="entry name" value="GLUTATHIONE S-TRANSFERASE KAPPA"/>
    <property type="match status" value="1"/>
</dbReference>
<dbReference type="EMBL" id="CAJNNV010031757">
    <property type="protein sequence ID" value="CAE8637724.1"/>
    <property type="molecule type" value="Genomic_DNA"/>
</dbReference>